<sequence>MKAAQHKRAAKQALKGKWGVAIGVFFLYLIIGGISGMIPIDYYWANMIVLIFLLSPFFVGFYWFYLDLKRLPNPKVETLFDSFSKDYVRVVLTNLLVFIFVFLWGLLLIVPGIIKTYSYSMTFYILRDRKDLSAIEAITESRKMMDGHKWKLFCLMFSFIWWYIIPLIMMIVGLVMMAVAGAGSLADATVMEPTMEELSTLFLGMGIAFIGSIVSFLISIYVTPYYMTSLAVFYDDFVKPKRDTEAPYQNEKNLIDDEPINT</sequence>
<proteinExistence type="predicted"/>
<feature type="transmembrane region" description="Helical" evidence="1">
    <location>
        <begin position="87"/>
        <end position="114"/>
    </location>
</feature>
<evidence type="ECO:0000313" key="2">
    <source>
        <dbReference type="EMBL" id="MBD3110185.1"/>
    </source>
</evidence>
<dbReference type="Proteomes" id="UP000602076">
    <property type="component" value="Unassembled WGS sequence"/>
</dbReference>
<reference evidence="2" key="1">
    <citation type="submission" date="2020-09" db="EMBL/GenBank/DDBJ databases">
        <title>Bacillus faecalis sp. nov., a moderately halophilic bacterium isolated from cow faeces.</title>
        <authorList>
            <person name="Jiang L."/>
            <person name="Lee J."/>
        </authorList>
    </citation>
    <scope>NUCLEOTIDE SEQUENCE</scope>
    <source>
        <strain evidence="2">AGMB 02131</strain>
    </source>
</reference>
<keyword evidence="1" id="KW-0812">Transmembrane</keyword>
<keyword evidence="1" id="KW-1133">Transmembrane helix</keyword>
<organism evidence="2 3">
    <name type="scientific">Peribacillus faecalis</name>
    <dbReference type="NCBI Taxonomy" id="2772559"/>
    <lineage>
        <taxon>Bacteria</taxon>
        <taxon>Bacillati</taxon>
        <taxon>Bacillota</taxon>
        <taxon>Bacilli</taxon>
        <taxon>Bacillales</taxon>
        <taxon>Bacillaceae</taxon>
        <taxon>Peribacillus</taxon>
    </lineage>
</organism>
<feature type="transmembrane region" description="Helical" evidence="1">
    <location>
        <begin position="44"/>
        <end position="66"/>
    </location>
</feature>
<protein>
    <submittedName>
        <fullName evidence="2">DUF975 family protein</fullName>
    </submittedName>
</protein>
<accession>A0A927D260</accession>
<keyword evidence="3" id="KW-1185">Reference proteome</keyword>
<evidence type="ECO:0000256" key="1">
    <source>
        <dbReference type="SAM" id="Phobius"/>
    </source>
</evidence>
<dbReference type="Pfam" id="PF06161">
    <property type="entry name" value="DUF975"/>
    <property type="match status" value="1"/>
</dbReference>
<comment type="caution">
    <text evidence="2">The sequence shown here is derived from an EMBL/GenBank/DDBJ whole genome shotgun (WGS) entry which is preliminary data.</text>
</comment>
<feature type="transmembrane region" description="Helical" evidence="1">
    <location>
        <begin position="198"/>
        <end position="222"/>
    </location>
</feature>
<dbReference type="PANTHER" id="PTHR40076">
    <property type="entry name" value="MEMBRANE PROTEIN-RELATED"/>
    <property type="match status" value="1"/>
</dbReference>
<dbReference type="RefSeq" id="WP_190999719.1">
    <property type="nucleotide sequence ID" value="NZ_JACXSI010000057.1"/>
</dbReference>
<dbReference type="EMBL" id="JACXSI010000057">
    <property type="protein sequence ID" value="MBD3110185.1"/>
    <property type="molecule type" value="Genomic_DNA"/>
</dbReference>
<gene>
    <name evidence="2" type="ORF">IEO70_17775</name>
</gene>
<feature type="transmembrane region" description="Helical" evidence="1">
    <location>
        <begin position="160"/>
        <end position="186"/>
    </location>
</feature>
<feature type="transmembrane region" description="Helical" evidence="1">
    <location>
        <begin position="20"/>
        <end position="38"/>
    </location>
</feature>
<keyword evidence="1" id="KW-0472">Membrane</keyword>
<evidence type="ECO:0000313" key="3">
    <source>
        <dbReference type="Proteomes" id="UP000602076"/>
    </source>
</evidence>
<dbReference type="AlphaFoldDB" id="A0A927D260"/>
<name>A0A927D260_9BACI</name>
<dbReference type="PANTHER" id="PTHR40076:SF1">
    <property type="entry name" value="MEMBRANE PROTEIN"/>
    <property type="match status" value="1"/>
</dbReference>
<dbReference type="InterPro" id="IPR010380">
    <property type="entry name" value="DUF975"/>
</dbReference>